<dbReference type="PANTHER" id="PTHR12000">
    <property type="entry name" value="HEMOGLOBINASE FAMILY MEMBER"/>
    <property type="match status" value="1"/>
</dbReference>
<dbReference type="PIRSF" id="PIRSF500139">
    <property type="entry name" value="AE"/>
    <property type="match status" value="1"/>
</dbReference>
<dbReference type="Gene3D" id="1.10.132.130">
    <property type="match status" value="1"/>
</dbReference>
<organism evidence="11 12">
    <name type="scientific">Chlorella sorokiniana</name>
    <name type="common">Freshwater green alga</name>
    <dbReference type="NCBI Taxonomy" id="3076"/>
    <lineage>
        <taxon>Eukaryota</taxon>
        <taxon>Viridiplantae</taxon>
        <taxon>Chlorophyta</taxon>
        <taxon>core chlorophytes</taxon>
        <taxon>Trebouxiophyceae</taxon>
        <taxon>Chlorellales</taxon>
        <taxon>Chlorellaceae</taxon>
        <taxon>Chlorella clade</taxon>
        <taxon>Chlorella</taxon>
    </lineage>
</organism>
<dbReference type="GO" id="GO:0051603">
    <property type="term" value="P:proteolysis involved in protein catabolic process"/>
    <property type="evidence" value="ECO:0007669"/>
    <property type="project" value="InterPro"/>
</dbReference>
<proteinExistence type="inferred from homology"/>
<dbReference type="Pfam" id="PF20985">
    <property type="entry name" value="Legum_prodom"/>
    <property type="match status" value="1"/>
</dbReference>
<keyword evidence="5 9" id="KW-0732">Signal</keyword>
<dbReference type="PRINTS" id="PR00776">
    <property type="entry name" value="HEMOGLOBNASE"/>
</dbReference>
<dbReference type="PIRSF" id="PIRSF019663">
    <property type="entry name" value="Legumain"/>
    <property type="match status" value="1"/>
</dbReference>
<keyword evidence="6" id="KW-0378">Hydrolase</keyword>
<dbReference type="InterPro" id="IPR001096">
    <property type="entry name" value="Peptidase_C13"/>
</dbReference>
<sequence>MRPLQLASVLLAAAALVAARELKQEEGHLWAVLIAGSAGYGNYRHQADVAHAYQVLRRGGIKDDRIIVLMYDDVAHSESNPHPGQLFNAPGGPDVYAGIQIDYSHASVTAETFLAVLAGNASGVPPPSRHSSGRVLTAGPQDKVFVYYSDHGAPGILGMPSGPFLYADQLHAVLTQRSKQNGFKEMVIYIEACESGSIFEGLLEDKLGIYATTAANGRESSWGTYCPGMSPAPPSEFGTCLGDLYSVAWMENADQADLTLETLKKQFQLVKQRVSQNYTYSMGSHVMRFGTLGIAEEVAAEFMGYGNTGAKKQAAATNGAAPSWAPQGALPQRDADLAHLWHKFASAPEGPAKAAALSQLSAETSARSRVDAAVRASVQRLLDRTNVLALLRAKFGGQLPLLAANGAAANGAVAELLVGEELPRPEGAALVDDWDCLRGMVAAWEASCGPLDQYGMRHTRAFANLCNLGLAPAALAANSCGGPAVGAGSKLMGPDAHIAAA</sequence>
<accession>A0A2P6TT21</accession>
<dbReference type="InterPro" id="IPR043577">
    <property type="entry name" value="AE"/>
</dbReference>
<evidence type="ECO:0000256" key="2">
    <source>
        <dbReference type="ARBA" id="ARBA00009941"/>
    </source>
</evidence>
<keyword evidence="12" id="KW-1185">Reference proteome</keyword>
<keyword evidence="4" id="KW-0645">Protease</keyword>
<evidence type="ECO:0000256" key="9">
    <source>
        <dbReference type="SAM" id="SignalP"/>
    </source>
</evidence>
<dbReference type="PANTHER" id="PTHR12000:SF42">
    <property type="entry name" value="LEGUMAIN"/>
    <property type="match status" value="1"/>
</dbReference>
<evidence type="ECO:0000256" key="7">
    <source>
        <dbReference type="ARBA" id="ARBA00022807"/>
    </source>
</evidence>
<dbReference type="InterPro" id="IPR048501">
    <property type="entry name" value="Legum_prodom"/>
</dbReference>
<dbReference type="CDD" id="cd21115">
    <property type="entry name" value="legumain_C"/>
    <property type="match status" value="1"/>
</dbReference>
<evidence type="ECO:0000256" key="4">
    <source>
        <dbReference type="ARBA" id="ARBA00022670"/>
    </source>
</evidence>
<evidence type="ECO:0000256" key="3">
    <source>
        <dbReference type="ARBA" id="ARBA00012628"/>
    </source>
</evidence>
<feature type="domain" description="Legumain prodomain" evidence="10">
    <location>
        <begin position="424"/>
        <end position="476"/>
    </location>
</feature>
<dbReference type="Pfam" id="PF01650">
    <property type="entry name" value="Peptidase_C13"/>
    <property type="match status" value="1"/>
</dbReference>
<protein>
    <recommendedName>
        <fullName evidence="3">legumain</fullName>
        <ecNumber evidence="3">3.4.22.34</ecNumber>
    </recommendedName>
</protein>
<dbReference type="Gene3D" id="3.40.50.1460">
    <property type="match status" value="1"/>
</dbReference>
<dbReference type="AlphaFoldDB" id="A0A2P6TT21"/>
<dbReference type="Proteomes" id="UP000239899">
    <property type="component" value="Unassembled WGS sequence"/>
</dbReference>
<feature type="active site" description="Nucleophile" evidence="8">
    <location>
        <position position="193"/>
    </location>
</feature>
<dbReference type="GO" id="GO:0005773">
    <property type="term" value="C:vacuole"/>
    <property type="evidence" value="ECO:0007669"/>
    <property type="project" value="GOC"/>
</dbReference>
<feature type="chain" id="PRO_5015187677" description="legumain" evidence="9">
    <location>
        <begin position="20"/>
        <end position="501"/>
    </location>
</feature>
<name>A0A2P6TT21_CHLSO</name>
<evidence type="ECO:0000256" key="5">
    <source>
        <dbReference type="ARBA" id="ARBA00022729"/>
    </source>
</evidence>
<dbReference type="OrthoDB" id="192611at2759"/>
<dbReference type="FunFam" id="3.40.50.1460:FF:000006">
    <property type="entry name" value="Legumain"/>
    <property type="match status" value="1"/>
</dbReference>
<evidence type="ECO:0000256" key="8">
    <source>
        <dbReference type="PIRSR" id="PIRSR019663-1"/>
    </source>
</evidence>
<evidence type="ECO:0000256" key="1">
    <source>
        <dbReference type="ARBA" id="ARBA00000810"/>
    </source>
</evidence>
<comment type="catalytic activity">
    <reaction evidence="1">
        <text>Hydrolysis of proteins and small molecule substrates at -Asn-|-Xaa- bonds.</text>
        <dbReference type="EC" id="3.4.22.34"/>
    </reaction>
</comment>
<feature type="signal peptide" evidence="9">
    <location>
        <begin position="1"/>
        <end position="19"/>
    </location>
</feature>
<feature type="active site" evidence="8">
    <location>
        <position position="151"/>
    </location>
</feature>
<reference evidence="11 12" key="1">
    <citation type="journal article" date="2018" name="Plant J.">
        <title>Genome sequences of Chlorella sorokiniana UTEX 1602 and Micractinium conductrix SAG 241.80: implications to maltose excretion by a green alga.</title>
        <authorList>
            <person name="Arriola M.B."/>
            <person name="Velmurugan N."/>
            <person name="Zhang Y."/>
            <person name="Plunkett M.H."/>
            <person name="Hondzo H."/>
            <person name="Barney B.M."/>
        </authorList>
    </citation>
    <scope>NUCLEOTIDE SEQUENCE [LARGE SCALE GENOMIC DNA]</scope>
    <source>
        <strain evidence="12">UTEX 1602</strain>
    </source>
</reference>
<comment type="caution">
    <text evidence="11">The sequence shown here is derived from an EMBL/GenBank/DDBJ whole genome shotgun (WGS) entry which is preliminary data.</text>
</comment>
<dbReference type="GO" id="GO:0006624">
    <property type="term" value="P:vacuolar protein processing"/>
    <property type="evidence" value="ECO:0007669"/>
    <property type="project" value="TreeGrafter"/>
</dbReference>
<dbReference type="STRING" id="3076.A0A2P6TT21"/>
<dbReference type="InterPro" id="IPR046427">
    <property type="entry name" value="Legumain_prodom_sf"/>
</dbReference>
<comment type="similarity">
    <text evidence="2">Belongs to the peptidase C13 family.</text>
</comment>
<evidence type="ECO:0000313" key="12">
    <source>
        <dbReference type="Proteomes" id="UP000239899"/>
    </source>
</evidence>
<keyword evidence="7" id="KW-0788">Thiol protease</keyword>
<evidence type="ECO:0000313" key="11">
    <source>
        <dbReference type="EMBL" id="PRW57212.1"/>
    </source>
</evidence>
<evidence type="ECO:0000259" key="10">
    <source>
        <dbReference type="Pfam" id="PF20985"/>
    </source>
</evidence>
<gene>
    <name evidence="11" type="ORF">C2E21_4075</name>
</gene>
<evidence type="ECO:0000256" key="6">
    <source>
        <dbReference type="ARBA" id="ARBA00022801"/>
    </source>
</evidence>
<dbReference type="EMBL" id="LHPG02000007">
    <property type="protein sequence ID" value="PRW57212.1"/>
    <property type="molecule type" value="Genomic_DNA"/>
</dbReference>
<dbReference type="GO" id="GO:0004197">
    <property type="term" value="F:cysteine-type endopeptidase activity"/>
    <property type="evidence" value="ECO:0007669"/>
    <property type="project" value="UniProtKB-EC"/>
</dbReference>
<dbReference type="EC" id="3.4.22.34" evidence="3"/>